<sequence>MALAAAVLTAAVTLTPVGEGWAWGAPREELRWYLAGLDHPGTLVQLLGNLLLLAPLALAVHRLEGRVARPRVLVALALATAASIELLQLVLPLGRVVSPLDATLNATGAVLAVVVAEALATAARPGRRPARTARARAA</sequence>
<keyword evidence="4" id="KW-1185">Reference proteome</keyword>
<keyword evidence="1" id="KW-1133">Transmembrane helix</keyword>
<evidence type="ECO:0000313" key="4">
    <source>
        <dbReference type="Proteomes" id="UP000555552"/>
    </source>
</evidence>
<feature type="domain" description="VanZ-like" evidence="2">
    <location>
        <begin position="35"/>
        <end position="117"/>
    </location>
</feature>
<evidence type="ECO:0000259" key="2">
    <source>
        <dbReference type="Pfam" id="PF04892"/>
    </source>
</evidence>
<comment type="caution">
    <text evidence="3">The sequence shown here is derived from an EMBL/GenBank/DDBJ whole genome shotgun (WGS) entry which is preliminary data.</text>
</comment>
<protein>
    <submittedName>
        <fullName evidence="3">VanZ family protein</fullName>
    </submittedName>
</protein>
<keyword evidence="1" id="KW-0812">Transmembrane</keyword>
<evidence type="ECO:0000313" key="3">
    <source>
        <dbReference type="EMBL" id="NNH21976.1"/>
    </source>
</evidence>
<feature type="transmembrane region" description="Helical" evidence="1">
    <location>
        <begin position="72"/>
        <end position="91"/>
    </location>
</feature>
<dbReference type="Pfam" id="PF04892">
    <property type="entry name" value="VanZ"/>
    <property type="match status" value="1"/>
</dbReference>
<evidence type="ECO:0000256" key="1">
    <source>
        <dbReference type="SAM" id="Phobius"/>
    </source>
</evidence>
<feature type="transmembrane region" description="Helical" evidence="1">
    <location>
        <begin position="103"/>
        <end position="123"/>
    </location>
</feature>
<reference evidence="3 4" key="1">
    <citation type="submission" date="2020-05" db="EMBL/GenBank/DDBJ databases">
        <title>MicrobeNet Type strains.</title>
        <authorList>
            <person name="Nicholson A.C."/>
        </authorList>
    </citation>
    <scope>NUCLEOTIDE SEQUENCE [LARGE SCALE GENOMIC DNA]</scope>
    <source>
        <strain evidence="3 4">JCM 14547</strain>
    </source>
</reference>
<name>A0A849BR11_9ACTN</name>
<proteinExistence type="predicted"/>
<dbReference type="Proteomes" id="UP000555552">
    <property type="component" value="Unassembled WGS sequence"/>
</dbReference>
<dbReference type="EMBL" id="JABEMA010000014">
    <property type="protein sequence ID" value="NNH21976.1"/>
    <property type="molecule type" value="Genomic_DNA"/>
</dbReference>
<gene>
    <name evidence="3" type="ORF">HLB09_02505</name>
</gene>
<accession>A0A849BR11</accession>
<feature type="transmembrane region" description="Helical" evidence="1">
    <location>
        <begin position="42"/>
        <end position="60"/>
    </location>
</feature>
<dbReference type="AlphaFoldDB" id="A0A849BR11"/>
<keyword evidence="1" id="KW-0472">Membrane</keyword>
<dbReference type="InterPro" id="IPR006976">
    <property type="entry name" value="VanZ-like"/>
</dbReference>
<organism evidence="3 4">
    <name type="scientific">Pseudokineococcus marinus</name>
    <dbReference type="NCBI Taxonomy" id="351215"/>
    <lineage>
        <taxon>Bacteria</taxon>
        <taxon>Bacillati</taxon>
        <taxon>Actinomycetota</taxon>
        <taxon>Actinomycetes</taxon>
        <taxon>Kineosporiales</taxon>
        <taxon>Kineosporiaceae</taxon>
        <taxon>Pseudokineococcus</taxon>
    </lineage>
</organism>